<dbReference type="Gene3D" id="3.40.50.10330">
    <property type="entry name" value="Probable inorganic polyphosphate/atp-NAD kinase, domain 1"/>
    <property type="match status" value="1"/>
</dbReference>
<evidence type="ECO:0000256" key="3">
    <source>
        <dbReference type="ARBA" id="ARBA00022777"/>
    </source>
</evidence>
<dbReference type="EMBL" id="QZJW01000050">
    <property type="protein sequence ID" value="RJO60201.1"/>
    <property type="molecule type" value="Genomic_DNA"/>
</dbReference>
<keyword evidence="4" id="KW-0067">ATP-binding</keyword>
<evidence type="ECO:0000259" key="5">
    <source>
        <dbReference type="PROSITE" id="PS50146"/>
    </source>
</evidence>
<name>A0A419DAN9_9BACT</name>
<organism evidence="6 7">
    <name type="scientific">candidate division WS5 bacterium</name>
    <dbReference type="NCBI Taxonomy" id="2093353"/>
    <lineage>
        <taxon>Bacteria</taxon>
        <taxon>candidate division WS5</taxon>
    </lineage>
</organism>
<evidence type="ECO:0000256" key="2">
    <source>
        <dbReference type="ARBA" id="ARBA00022741"/>
    </source>
</evidence>
<dbReference type="GO" id="GO:0004143">
    <property type="term" value="F:ATP-dependent diacylglycerol kinase activity"/>
    <property type="evidence" value="ECO:0007669"/>
    <property type="project" value="TreeGrafter"/>
</dbReference>
<dbReference type="PANTHER" id="PTHR12358:SF106">
    <property type="entry name" value="LIPID KINASE YEGS"/>
    <property type="match status" value="1"/>
</dbReference>
<comment type="caution">
    <text evidence="6">The sequence shown here is derived from an EMBL/GenBank/DDBJ whole genome shotgun (WGS) entry which is preliminary data.</text>
</comment>
<sequence length="300" mass="32446">MYYYILNPASGGGRINKIQDRLKSRLSELGIAGEFVKSIGEGDAKKLAVMGVKKGYKTIVAVGGTSTINEVINGVGSGGVAVGIIPIGDKNELAHSLGIPDWQSACNILAARKIETVNLGRVGKSYFLTSVDIGFSAEMAEQKPAENSLLHKALHYKKALSGVSKFKPQKATLNFDNEYLADADFFNIKVSTAKKPKAKKSAIEREKGLLKVKITGKMSNISSLKYVFDPGSLSSSKQPDISVFHCKKVVINTKKSLPVSVDGKVLYKTPVMCEVSDRKLKLIVARKKNPRTTKANQNAN</sequence>
<evidence type="ECO:0000313" key="6">
    <source>
        <dbReference type="EMBL" id="RJO60201.1"/>
    </source>
</evidence>
<dbReference type="Pfam" id="PF19279">
    <property type="entry name" value="YegS_C"/>
    <property type="match status" value="1"/>
</dbReference>
<evidence type="ECO:0000313" key="7">
    <source>
        <dbReference type="Proteomes" id="UP000285655"/>
    </source>
</evidence>
<dbReference type="InterPro" id="IPR045540">
    <property type="entry name" value="YegS/DAGK_C"/>
</dbReference>
<reference evidence="6 7" key="1">
    <citation type="journal article" date="2017" name="ISME J.">
        <title>Energy and carbon metabolisms in a deep terrestrial subsurface fluid microbial community.</title>
        <authorList>
            <person name="Momper L."/>
            <person name="Jungbluth S.P."/>
            <person name="Lee M.D."/>
            <person name="Amend J.P."/>
        </authorList>
    </citation>
    <scope>NUCLEOTIDE SEQUENCE [LARGE SCALE GENOMIC DNA]</scope>
    <source>
        <strain evidence="6">SURF_29</strain>
    </source>
</reference>
<dbReference type="AlphaFoldDB" id="A0A419DAN9"/>
<dbReference type="PROSITE" id="PS50146">
    <property type="entry name" value="DAGK"/>
    <property type="match status" value="1"/>
</dbReference>
<dbReference type="SUPFAM" id="SSF111331">
    <property type="entry name" value="NAD kinase/diacylglycerol kinase-like"/>
    <property type="match status" value="1"/>
</dbReference>
<dbReference type="Gene3D" id="2.60.200.40">
    <property type="match status" value="1"/>
</dbReference>
<gene>
    <name evidence="6" type="ORF">C4544_05495</name>
</gene>
<dbReference type="Proteomes" id="UP000285655">
    <property type="component" value="Unassembled WGS sequence"/>
</dbReference>
<dbReference type="SMART" id="SM00046">
    <property type="entry name" value="DAGKc"/>
    <property type="match status" value="1"/>
</dbReference>
<proteinExistence type="predicted"/>
<evidence type="ECO:0000256" key="1">
    <source>
        <dbReference type="ARBA" id="ARBA00022679"/>
    </source>
</evidence>
<keyword evidence="2" id="KW-0547">Nucleotide-binding</keyword>
<dbReference type="GO" id="GO:0005886">
    <property type="term" value="C:plasma membrane"/>
    <property type="evidence" value="ECO:0007669"/>
    <property type="project" value="TreeGrafter"/>
</dbReference>
<dbReference type="PANTHER" id="PTHR12358">
    <property type="entry name" value="SPHINGOSINE KINASE"/>
    <property type="match status" value="1"/>
</dbReference>
<dbReference type="InterPro" id="IPR016064">
    <property type="entry name" value="NAD/diacylglycerol_kinase_sf"/>
</dbReference>
<keyword evidence="1" id="KW-0808">Transferase</keyword>
<keyword evidence="3" id="KW-0418">Kinase</keyword>
<dbReference type="Pfam" id="PF00781">
    <property type="entry name" value="DAGK_cat"/>
    <property type="match status" value="1"/>
</dbReference>
<protein>
    <recommendedName>
        <fullName evidence="5">DAGKc domain-containing protein</fullName>
    </recommendedName>
</protein>
<evidence type="ECO:0000256" key="4">
    <source>
        <dbReference type="ARBA" id="ARBA00022840"/>
    </source>
</evidence>
<dbReference type="InterPro" id="IPR050187">
    <property type="entry name" value="Lipid_Phosphate_FormReg"/>
</dbReference>
<dbReference type="InterPro" id="IPR001206">
    <property type="entry name" value="Diacylglycerol_kinase_cat_dom"/>
</dbReference>
<dbReference type="InterPro" id="IPR017438">
    <property type="entry name" value="ATP-NAD_kinase_N"/>
</dbReference>
<feature type="domain" description="DAGKc" evidence="5">
    <location>
        <begin position="1"/>
        <end position="125"/>
    </location>
</feature>
<dbReference type="GO" id="GO:0005524">
    <property type="term" value="F:ATP binding"/>
    <property type="evidence" value="ECO:0007669"/>
    <property type="project" value="UniProtKB-KW"/>
</dbReference>
<accession>A0A419DAN9</accession>